<dbReference type="Proteomes" id="UP000287651">
    <property type="component" value="Unassembled WGS sequence"/>
</dbReference>
<comment type="caution">
    <text evidence="1">The sequence shown here is derived from an EMBL/GenBank/DDBJ whole genome shotgun (WGS) entry which is preliminary data.</text>
</comment>
<protein>
    <submittedName>
        <fullName evidence="1">Uncharacterized protein</fullName>
    </submittedName>
</protein>
<sequence length="148" mass="16996">MKKTMSGVSIDFLCTLSEIENTGHSRRISPWEVIRAWFHKKLDGYKLCTNRAESCVSIGFSCTIPKLQNIGHPNVLTHCKSYEHGFAKKHDGYKLYAKVKFRSIFRAPSQKFEILANPDIFAHELSFDRFSCTISKIQNMGNYRCISP</sequence>
<evidence type="ECO:0000313" key="2">
    <source>
        <dbReference type="Proteomes" id="UP000287651"/>
    </source>
</evidence>
<organism evidence="1 2">
    <name type="scientific">Ensete ventricosum</name>
    <name type="common">Abyssinian banana</name>
    <name type="synonym">Musa ensete</name>
    <dbReference type="NCBI Taxonomy" id="4639"/>
    <lineage>
        <taxon>Eukaryota</taxon>
        <taxon>Viridiplantae</taxon>
        <taxon>Streptophyta</taxon>
        <taxon>Embryophyta</taxon>
        <taxon>Tracheophyta</taxon>
        <taxon>Spermatophyta</taxon>
        <taxon>Magnoliopsida</taxon>
        <taxon>Liliopsida</taxon>
        <taxon>Zingiberales</taxon>
        <taxon>Musaceae</taxon>
        <taxon>Ensete</taxon>
    </lineage>
</organism>
<accession>A0A426ZIQ1</accession>
<evidence type="ECO:0000313" key="1">
    <source>
        <dbReference type="EMBL" id="RRT63835.1"/>
    </source>
</evidence>
<name>A0A426ZIQ1_ENSVE</name>
<proteinExistence type="predicted"/>
<reference evidence="1 2" key="1">
    <citation type="journal article" date="2014" name="Agronomy (Basel)">
        <title>A Draft Genome Sequence for Ensete ventricosum, the Drought-Tolerant Tree Against Hunger.</title>
        <authorList>
            <person name="Harrison J."/>
            <person name="Moore K.A."/>
            <person name="Paszkiewicz K."/>
            <person name="Jones T."/>
            <person name="Grant M."/>
            <person name="Ambacheew D."/>
            <person name="Muzemil S."/>
            <person name="Studholme D.J."/>
        </authorList>
    </citation>
    <scope>NUCLEOTIDE SEQUENCE [LARGE SCALE GENOMIC DNA]</scope>
</reference>
<gene>
    <name evidence="1" type="ORF">B296_00042395</name>
</gene>
<dbReference type="EMBL" id="AMZH03006440">
    <property type="protein sequence ID" value="RRT63835.1"/>
    <property type="molecule type" value="Genomic_DNA"/>
</dbReference>
<dbReference type="AlphaFoldDB" id="A0A426ZIQ1"/>